<dbReference type="InterPro" id="IPR028098">
    <property type="entry name" value="Glyco_trans_4-like_N"/>
</dbReference>
<dbReference type="Gene3D" id="3.40.50.2000">
    <property type="entry name" value="Glycogen Phosphorylase B"/>
    <property type="match status" value="2"/>
</dbReference>
<protein>
    <submittedName>
        <fullName evidence="3">Glycosyltransferase</fullName>
    </submittedName>
</protein>
<sequence length="401" mass="45560">MEQQMVIGQFNDSYPPVMDGVANVTKNYAYWLHKKYGQCYVVTPAFPGYRDQDPFPVIRYSSLPLVFRPPYRLGCPQIDLKVQRRLKEIPFDLIHTHSPFSSGQLALKIARQKGIPLVATFHSKFYDDFKAVVKAENLAWFGVKQVIKFFSQVDAVWTVNEGTAKTLREYGYRGRVDIVHNGTEFEPPADREARREAINQQLGLVPTEPVFLFVGQHIWQKNVRMIIQALQLLHQRGVAFRMIFAGTGYAEAEMKELVEEVGLAEKVNFLGCVLDRDRLKSLYARADLLLFPSVYDNAPIVIREAAAAKCPAVVVAGSNSAEGIIDNVNGFLTENDPESLAQRIQDIIRDPERLVKVGEEAQRTIYRHWEQIIDEVAARYGELIQEFKKKTTTFGPVPVVK</sequence>
<gene>
    <name evidence="3" type="ORF">G5B42_06875</name>
</gene>
<feature type="domain" description="Glycosyl transferase family 1" evidence="1">
    <location>
        <begin position="195"/>
        <end position="363"/>
    </location>
</feature>
<dbReference type="AlphaFoldDB" id="A0A8J6LMW1"/>
<dbReference type="SUPFAM" id="SSF53756">
    <property type="entry name" value="UDP-Glycosyltransferase/glycogen phosphorylase"/>
    <property type="match status" value="1"/>
</dbReference>
<evidence type="ECO:0000313" key="3">
    <source>
        <dbReference type="EMBL" id="MBA2133263.1"/>
    </source>
</evidence>
<dbReference type="PANTHER" id="PTHR45947">
    <property type="entry name" value="SULFOQUINOVOSYL TRANSFERASE SQD2"/>
    <property type="match status" value="1"/>
</dbReference>
<dbReference type="PANTHER" id="PTHR45947:SF3">
    <property type="entry name" value="SULFOQUINOVOSYL TRANSFERASE SQD2"/>
    <property type="match status" value="1"/>
</dbReference>
<organism evidence="3 4">
    <name type="scientific">Capillibacterium thermochitinicola</name>
    <dbReference type="NCBI Taxonomy" id="2699427"/>
    <lineage>
        <taxon>Bacteria</taxon>
        <taxon>Bacillati</taxon>
        <taxon>Bacillota</taxon>
        <taxon>Capillibacterium</taxon>
    </lineage>
</organism>
<comment type="caution">
    <text evidence="3">The sequence shown here is derived from an EMBL/GenBank/DDBJ whole genome shotgun (WGS) entry which is preliminary data.</text>
</comment>
<evidence type="ECO:0000259" key="1">
    <source>
        <dbReference type="Pfam" id="PF00534"/>
    </source>
</evidence>
<proteinExistence type="predicted"/>
<dbReference type="Proteomes" id="UP000657177">
    <property type="component" value="Unassembled WGS sequence"/>
</dbReference>
<dbReference type="Pfam" id="PF00534">
    <property type="entry name" value="Glycos_transf_1"/>
    <property type="match status" value="1"/>
</dbReference>
<dbReference type="Pfam" id="PF13439">
    <property type="entry name" value="Glyco_transf_4"/>
    <property type="match status" value="1"/>
</dbReference>
<reference evidence="3" key="1">
    <citation type="submission" date="2020-06" db="EMBL/GenBank/DDBJ databases">
        <title>Novel chitinolytic bacterium.</title>
        <authorList>
            <person name="Ungkulpasvich U."/>
            <person name="Kosugi A."/>
            <person name="Uke A."/>
        </authorList>
    </citation>
    <scope>NUCLEOTIDE SEQUENCE</scope>
    <source>
        <strain evidence="3">UUS1-1</strain>
    </source>
</reference>
<keyword evidence="4" id="KW-1185">Reference proteome</keyword>
<dbReference type="EMBL" id="JAAKDE010000013">
    <property type="protein sequence ID" value="MBA2133263.1"/>
    <property type="molecule type" value="Genomic_DNA"/>
</dbReference>
<evidence type="ECO:0000313" key="4">
    <source>
        <dbReference type="Proteomes" id="UP000657177"/>
    </source>
</evidence>
<accession>A0A8J6LMW1</accession>
<name>A0A8J6LMW1_9FIRM</name>
<dbReference type="RefSeq" id="WP_181339715.1">
    <property type="nucleotide sequence ID" value="NZ_JAAKDE010000013.1"/>
</dbReference>
<dbReference type="GO" id="GO:0016757">
    <property type="term" value="F:glycosyltransferase activity"/>
    <property type="evidence" value="ECO:0007669"/>
    <property type="project" value="InterPro"/>
</dbReference>
<feature type="domain" description="Glycosyltransferase subfamily 4-like N-terminal" evidence="2">
    <location>
        <begin position="19"/>
        <end position="183"/>
    </location>
</feature>
<dbReference type="InterPro" id="IPR001296">
    <property type="entry name" value="Glyco_trans_1"/>
</dbReference>
<dbReference type="InterPro" id="IPR050194">
    <property type="entry name" value="Glycosyltransferase_grp1"/>
</dbReference>
<evidence type="ECO:0000259" key="2">
    <source>
        <dbReference type="Pfam" id="PF13439"/>
    </source>
</evidence>